<sequence>MSNPALTNLLSNCKAEATVSPITIGSFPGSDRPLPCIATPSKTKESPDSFRSGTSSLLFFPNEPEVQVARPRRTSRYQHHRRSLSENSLGLKAEDGAQLSPFKSPSALELMQQVARTHMKSPILTPGGTTRLANKTSFPSTPFKLSHLFWGLESGIESTCSDPGSSPARSVLFSGWAPALPTSPSPPSGRVFKLPLSEATANSQLFEVPLPAVVLRCVEYLDNEGLNEVGLYRIPGSSSLVSRLKSHFDTGEDCDLVALSPDPHAVATLLKLFLRELPETILTPRVLTEINLFLINSRAPEGQLPSHLDNRALYLAEQIRLLVRNIPDTNYYLLHWLTRHLARVDRNSSINKMNTSNLGMIFCPTLGITANLFRIFVTYNHLIFPLPKPPGDAALKRPSPRPYSVSSVSSLPSESAHSSVSSLAGLMKLRGIDKIPDSREAKNALLFENIAALNELAKLTPNRAACYADSATSTIRSRNSILSYQSSPRNRRSRSIDVDTAQQLLIPPSEPLTEAASPRRRNTDGSESPELNKLRSPGILKLDYFDGTHMAHALLNMKIRRANPSVSRNPIQADARARLVRTSARVSREGLGFTLADVDLSKTRANLRPVHRPDPDTSN</sequence>
<dbReference type="EMBL" id="QTSX02001512">
    <property type="protein sequence ID" value="KAJ9080907.1"/>
    <property type="molecule type" value="Genomic_DNA"/>
</dbReference>
<reference evidence="1" key="1">
    <citation type="submission" date="2022-04" db="EMBL/GenBank/DDBJ databases">
        <title>Genome of the entomopathogenic fungus Entomophthora muscae.</title>
        <authorList>
            <person name="Elya C."/>
            <person name="Lovett B.R."/>
            <person name="Lee E."/>
            <person name="Macias A.M."/>
            <person name="Hajek A.E."/>
            <person name="De Bivort B.L."/>
            <person name="Kasson M.T."/>
            <person name="De Fine Licht H.H."/>
            <person name="Stajich J.E."/>
        </authorList>
    </citation>
    <scope>NUCLEOTIDE SEQUENCE</scope>
    <source>
        <strain evidence="1">Berkeley</strain>
    </source>
</reference>
<proteinExistence type="predicted"/>
<name>A0ACC2U2B3_9FUNG</name>
<dbReference type="Proteomes" id="UP001165960">
    <property type="component" value="Unassembled WGS sequence"/>
</dbReference>
<accession>A0ACC2U2B3</accession>
<comment type="caution">
    <text evidence="1">The sequence shown here is derived from an EMBL/GenBank/DDBJ whole genome shotgun (WGS) entry which is preliminary data.</text>
</comment>
<evidence type="ECO:0000313" key="2">
    <source>
        <dbReference type="Proteomes" id="UP001165960"/>
    </source>
</evidence>
<keyword evidence="2" id="KW-1185">Reference proteome</keyword>
<organism evidence="1 2">
    <name type="scientific">Entomophthora muscae</name>
    <dbReference type="NCBI Taxonomy" id="34485"/>
    <lineage>
        <taxon>Eukaryota</taxon>
        <taxon>Fungi</taxon>
        <taxon>Fungi incertae sedis</taxon>
        <taxon>Zoopagomycota</taxon>
        <taxon>Entomophthoromycotina</taxon>
        <taxon>Entomophthoromycetes</taxon>
        <taxon>Entomophthorales</taxon>
        <taxon>Entomophthoraceae</taxon>
        <taxon>Entomophthora</taxon>
    </lineage>
</organism>
<gene>
    <name evidence="1" type="ORF">DSO57_1019988</name>
</gene>
<protein>
    <submittedName>
        <fullName evidence="1">Uncharacterized protein</fullName>
    </submittedName>
</protein>
<evidence type="ECO:0000313" key="1">
    <source>
        <dbReference type="EMBL" id="KAJ9080907.1"/>
    </source>
</evidence>